<feature type="compositionally biased region" description="Pro residues" evidence="1">
    <location>
        <begin position="110"/>
        <end position="122"/>
    </location>
</feature>
<proteinExistence type="predicted"/>
<comment type="caution">
    <text evidence="3">The sequence shown here is derived from an EMBL/GenBank/DDBJ whole genome shotgun (WGS) entry which is preliminary data.</text>
</comment>
<gene>
    <name evidence="3" type="ORF">GCM10023203_18060</name>
</gene>
<keyword evidence="2" id="KW-0812">Transmembrane</keyword>
<keyword evidence="2" id="KW-1133">Transmembrane helix</keyword>
<feature type="region of interest" description="Disordered" evidence="1">
    <location>
        <begin position="109"/>
        <end position="130"/>
    </location>
</feature>
<evidence type="ECO:0000256" key="2">
    <source>
        <dbReference type="SAM" id="Phobius"/>
    </source>
</evidence>
<evidence type="ECO:0000256" key="1">
    <source>
        <dbReference type="SAM" id="MobiDB-lite"/>
    </source>
</evidence>
<keyword evidence="2" id="KW-0472">Membrane</keyword>
<dbReference type="EMBL" id="BAABHQ010000003">
    <property type="protein sequence ID" value="GAA4869356.1"/>
    <property type="molecule type" value="Genomic_DNA"/>
</dbReference>
<feature type="transmembrane region" description="Helical" evidence="2">
    <location>
        <begin position="82"/>
        <end position="104"/>
    </location>
</feature>
<evidence type="ECO:0000313" key="4">
    <source>
        <dbReference type="Proteomes" id="UP001500457"/>
    </source>
</evidence>
<protein>
    <submittedName>
        <fullName evidence="3">Uncharacterized protein</fullName>
    </submittedName>
</protein>
<evidence type="ECO:0000313" key="3">
    <source>
        <dbReference type="EMBL" id="GAA4869356.1"/>
    </source>
</evidence>
<accession>A0ABP9E932</accession>
<dbReference type="Proteomes" id="UP001500457">
    <property type="component" value="Unassembled WGS sequence"/>
</dbReference>
<keyword evidence="4" id="KW-1185">Reference proteome</keyword>
<sequence>MSDEQQDEQHDAASGPRPADRPDPADPAVAAALARTRADLAAHGARTPAMPAGLVDDVRRALAAEETAPRTGHPPTRGRRRALVGGLLAGVVAVVVAVVVVVVATGSPATPAPAPAPPPTAAPAPAGVPTLSSGDGVSALRAGLGRADYGPLADEGRLGDCLAAHGLPPGTRPVGARQVVVDGRSGVLLVLPTGVAARFRLLVVEPGCTTGAPLTVSDTLVGR</sequence>
<name>A0ABP9E932_9PSEU</name>
<dbReference type="RefSeq" id="WP_274235301.1">
    <property type="nucleotide sequence ID" value="NZ_BAABHQ010000003.1"/>
</dbReference>
<feature type="region of interest" description="Disordered" evidence="1">
    <location>
        <begin position="1"/>
        <end position="28"/>
    </location>
</feature>
<reference evidence="4" key="1">
    <citation type="journal article" date="2019" name="Int. J. Syst. Evol. Microbiol.">
        <title>The Global Catalogue of Microorganisms (GCM) 10K type strain sequencing project: providing services to taxonomists for standard genome sequencing and annotation.</title>
        <authorList>
            <consortium name="The Broad Institute Genomics Platform"/>
            <consortium name="The Broad Institute Genome Sequencing Center for Infectious Disease"/>
            <person name="Wu L."/>
            <person name="Ma J."/>
        </authorList>
    </citation>
    <scope>NUCLEOTIDE SEQUENCE [LARGE SCALE GENOMIC DNA]</scope>
    <source>
        <strain evidence="4">JCM 17983</strain>
    </source>
</reference>
<organism evidence="3 4">
    <name type="scientific">Actinomycetospora straminea</name>
    <dbReference type="NCBI Taxonomy" id="663607"/>
    <lineage>
        <taxon>Bacteria</taxon>
        <taxon>Bacillati</taxon>
        <taxon>Actinomycetota</taxon>
        <taxon>Actinomycetes</taxon>
        <taxon>Pseudonocardiales</taxon>
        <taxon>Pseudonocardiaceae</taxon>
        <taxon>Actinomycetospora</taxon>
    </lineage>
</organism>